<dbReference type="InterPro" id="IPR006767">
    <property type="entry name" value="Cwf19-like_C_dom-2"/>
</dbReference>
<evidence type="ECO:0000256" key="1">
    <source>
        <dbReference type="SAM" id="MobiDB-lite"/>
    </source>
</evidence>
<dbReference type="EMBL" id="NAJQ01000004">
    <property type="protein sequence ID" value="TKA83715.1"/>
    <property type="molecule type" value="Genomic_DNA"/>
</dbReference>
<evidence type="ECO:0000313" key="4">
    <source>
        <dbReference type="EMBL" id="TKA83715.1"/>
    </source>
</evidence>
<dbReference type="InterPro" id="IPR036265">
    <property type="entry name" value="HIT-like_sf"/>
</dbReference>
<protein>
    <recommendedName>
        <fullName evidence="6">Cwf19-like C-terminal domain-containing protein</fullName>
    </recommendedName>
</protein>
<dbReference type="GO" id="GO:0071014">
    <property type="term" value="C:post-mRNA release spliceosomal complex"/>
    <property type="evidence" value="ECO:0007669"/>
    <property type="project" value="TreeGrafter"/>
</dbReference>
<comment type="caution">
    <text evidence="4">The sequence shown here is derived from an EMBL/GenBank/DDBJ whole genome shotgun (WGS) entry which is preliminary data.</text>
</comment>
<accession>A0A4U0Y7P7</accession>
<name>A0A4U0Y7P7_9PEZI</name>
<gene>
    <name evidence="4" type="ORF">B0A55_00309</name>
</gene>
<proteinExistence type="predicted"/>
<dbReference type="SUPFAM" id="SSF54197">
    <property type="entry name" value="HIT-like"/>
    <property type="match status" value="1"/>
</dbReference>
<feature type="domain" description="Cwf19-like protein C-terminal" evidence="2">
    <location>
        <begin position="473"/>
        <end position="543"/>
    </location>
</feature>
<dbReference type="Pfam" id="PF04677">
    <property type="entry name" value="CwfJ_C_1"/>
    <property type="match status" value="1"/>
</dbReference>
<dbReference type="GO" id="GO:0000398">
    <property type="term" value="P:mRNA splicing, via spliceosome"/>
    <property type="evidence" value="ECO:0007669"/>
    <property type="project" value="TreeGrafter"/>
</dbReference>
<evidence type="ECO:0000313" key="5">
    <source>
        <dbReference type="Proteomes" id="UP000309340"/>
    </source>
</evidence>
<dbReference type="Pfam" id="PF04676">
    <property type="entry name" value="CwfJ_C_2"/>
    <property type="match status" value="1"/>
</dbReference>
<dbReference type="OrthoDB" id="444325at2759"/>
<organism evidence="4 5">
    <name type="scientific">Friedmanniomyces simplex</name>
    <dbReference type="NCBI Taxonomy" id="329884"/>
    <lineage>
        <taxon>Eukaryota</taxon>
        <taxon>Fungi</taxon>
        <taxon>Dikarya</taxon>
        <taxon>Ascomycota</taxon>
        <taxon>Pezizomycotina</taxon>
        <taxon>Dothideomycetes</taxon>
        <taxon>Dothideomycetidae</taxon>
        <taxon>Mycosphaerellales</taxon>
        <taxon>Teratosphaeriaceae</taxon>
        <taxon>Friedmanniomyces</taxon>
    </lineage>
</organism>
<dbReference type="PANTHER" id="PTHR12072:SF4">
    <property type="entry name" value="CWF19-LIKE PROTEIN 1"/>
    <property type="match status" value="1"/>
</dbReference>
<reference evidence="4 5" key="1">
    <citation type="submission" date="2017-03" db="EMBL/GenBank/DDBJ databases">
        <title>Genomes of endolithic fungi from Antarctica.</title>
        <authorList>
            <person name="Coleine C."/>
            <person name="Masonjones S."/>
            <person name="Stajich J.E."/>
        </authorList>
    </citation>
    <scope>NUCLEOTIDE SEQUENCE [LARGE SCALE GENOMIC DNA]</scope>
    <source>
        <strain evidence="4 5">CCFEE 5184</strain>
    </source>
</reference>
<dbReference type="InterPro" id="IPR040194">
    <property type="entry name" value="Cwf19-like"/>
</dbReference>
<evidence type="ECO:0000259" key="2">
    <source>
        <dbReference type="Pfam" id="PF04676"/>
    </source>
</evidence>
<dbReference type="CDD" id="cd07380">
    <property type="entry name" value="MPP_CWF19_N"/>
    <property type="match status" value="1"/>
</dbReference>
<dbReference type="AlphaFoldDB" id="A0A4U0Y7P7"/>
<dbReference type="Proteomes" id="UP000309340">
    <property type="component" value="Unassembled WGS sequence"/>
</dbReference>
<evidence type="ECO:0008006" key="6">
    <source>
        <dbReference type="Google" id="ProtNLM"/>
    </source>
</evidence>
<evidence type="ECO:0000259" key="3">
    <source>
        <dbReference type="Pfam" id="PF04677"/>
    </source>
</evidence>
<dbReference type="PANTHER" id="PTHR12072">
    <property type="entry name" value="CWF19, CELL CYCLE CONTROL PROTEIN"/>
    <property type="match status" value="1"/>
</dbReference>
<feature type="region of interest" description="Disordered" evidence="1">
    <location>
        <begin position="280"/>
        <end position="310"/>
    </location>
</feature>
<keyword evidence="5" id="KW-1185">Reference proteome</keyword>
<dbReference type="STRING" id="329884.A0A4U0Y7P7"/>
<feature type="domain" description="Cwf19-like C-terminal" evidence="3">
    <location>
        <begin position="310"/>
        <end position="437"/>
    </location>
</feature>
<sequence>MPQANRMYSVVIGAVNGKFSDVFAKLATLHAKQNFAFAIIAGDLCAKSDIATDADREELAKLLRGEITVPLSTYFALGRQPLPDEVVDLLEKGHGELCSNLSILGRKVSMKTADGFWIVAVGGAHSASIDQSMSQYAAEYTNDDAQAAGKGLTNADIVVTSDWPAHVQDGTKNRYTGTPPPSVDSIANLCTSLKPRYHFSASEAFYEREPFFHNGPSPRSVTRFISLAPYGNTAKAKWIYAFSLEPAVDASKHLPPGCTASPLTGGKKRKLESQESDFNSFRYANGNGTDHYRPDQRRQKRSRNNPPPIPNQCYFCLSNPSCEKHMIGSIGAEVYLTVAKGPLSTHQTFPELGFPGHVLMIPYEHQPTMSAISDAATRQATVTEVQRYRDALQRMLVEKTKGEDGRAKLGAVTWEISRHSGVHFHWQFLPVPVDMVQRGLVEAGFDKEAENLNYPKFVKGFKEMQEIEEGNFFKVMIWSEALRKEMVMPLDGDFRFDLQFGRRVLGKLMGLAQRTHWKDCAQTVAEETADVEAFKKGFKEFDFSFEE</sequence>
<dbReference type="InterPro" id="IPR006768">
    <property type="entry name" value="Cwf19-like_C_dom-1"/>
</dbReference>
<dbReference type="GO" id="GO:0061632">
    <property type="term" value="F:RNA lariat debranching enzyme activator activity"/>
    <property type="evidence" value="ECO:0007669"/>
    <property type="project" value="TreeGrafter"/>
</dbReference>